<dbReference type="CDD" id="cd01400">
    <property type="entry name" value="6PGL"/>
    <property type="match status" value="1"/>
</dbReference>
<dbReference type="PANTHER" id="PTHR11054:SF0">
    <property type="entry name" value="6-PHOSPHOGLUCONOLACTONASE"/>
    <property type="match status" value="1"/>
</dbReference>
<evidence type="ECO:0000256" key="4">
    <source>
        <dbReference type="ARBA" id="ARBA00010662"/>
    </source>
</evidence>
<dbReference type="Pfam" id="PF01182">
    <property type="entry name" value="Glucosamine_iso"/>
    <property type="match status" value="1"/>
</dbReference>
<accession>A0ABS4BKT9</accession>
<evidence type="ECO:0000256" key="6">
    <source>
        <dbReference type="ARBA" id="ARBA00020337"/>
    </source>
</evidence>
<dbReference type="InterPro" id="IPR006148">
    <property type="entry name" value="Glc/Gal-6P_isomerase"/>
</dbReference>
<dbReference type="PANTHER" id="PTHR11054">
    <property type="entry name" value="6-PHOSPHOGLUCONOLACTONASE"/>
    <property type="match status" value="1"/>
</dbReference>
<evidence type="ECO:0000256" key="3">
    <source>
        <dbReference type="ARBA" id="ARBA00004961"/>
    </source>
</evidence>
<dbReference type="SUPFAM" id="SSF100950">
    <property type="entry name" value="NagB/RpiA/CoA transferase-like"/>
    <property type="match status" value="1"/>
</dbReference>
<evidence type="ECO:0000259" key="8">
    <source>
        <dbReference type="Pfam" id="PF01182"/>
    </source>
</evidence>
<dbReference type="GO" id="GO:0017057">
    <property type="term" value="F:6-phosphogluconolactonase activity"/>
    <property type="evidence" value="ECO:0007669"/>
    <property type="project" value="UniProtKB-EC"/>
</dbReference>
<comment type="function">
    <text evidence="2 7">Hydrolysis of 6-phosphogluconolactone to 6-phosphogluconate.</text>
</comment>
<evidence type="ECO:0000256" key="2">
    <source>
        <dbReference type="ARBA" id="ARBA00002681"/>
    </source>
</evidence>
<comment type="similarity">
    <text evidence="4 7">Belongs to the glucosamine/galactosamine-6-phosphate isomerase family. 6-phosphogluconolactonase subfamily.</text>
</comment>
<evidence type="ECO:0000256" key="1">
    <source>
        <dbReference type="ARBA" id="ARBA00000832"/>
    </source>
</evidence>
<comment type="caution">
    <text evidence="9">The sequence shown here is derived from an EMBL/GenBank/DDBJ whole genome shotgun (WGS) entry which is preliminary data.</text>
</comment>
<keyword evidence="10" id="KW-1185">Reference proteome</keyword>
<dbReference type="Gene3D" id="3.40.50.1360">
    <property type="match status" value="1"/>
</dbReference>
<evidence type="ECO:0000256" key="5">
    <source>
        <dbReference type="ARBA" id="ARBA00013198"/>
    </source>
</evidence>
<keyword evidence="7 9" id="KW-0378">Hydrolase</keyword>
<gene>
    <name evidence="7 9" type="primary">pgl</name>
    <name evidence="9" type="ORF">J6595_14390</name>
</gene>
<dbReference type="InterPro" id="IPR037171">
    <property type="entry name" value="NagB/RpiA_transferase-like"/>
</dbReference>
<feature type="domain" description="Glucosamine/galactosamine-6-phosphate isomerase" evidence="8">
    <location>
        <begin position="11"/>
        <end position="221"/>
    </location>
</feature>
<protein>
    <recommendedName>
        <fullName evidence="6 7">6-phosphogluconolactonase</fullName>
        <shortName evidence="7">6PGL</shortName>
        <ecNumber evidence="5 7">3.1.1.31</ecNumber>
    </recommendedName>
</protein>
<dbReference type="NCBIfam" id="TIGR01198">
    <property type="entry name" value="pgl"/>
    <property type="match status" value="1"/>
</dbReference>
<sequence length="234" mass="25462">MSEPVFHRYETREALAEALASGVAAVLAGAIATEGTARLAVSGGSTPKLFFEKLAATEIDWHAVTITLVDERWVPESHTRSNAAMLRDHLLTGPAAAAQFVPLYEPSEIPEEVFDRLNDRFHRIGHGFDAAILGMGTDGHTASWFPHAPGLTESLDPQTENSVAIVHPNDGYEARATLTFPMIIDARFLALHIEGEDKLRSFEAAKAEGPVEAMPVRAVLRADRDPPFAVFWAP</sequence>
<reference evidence="9 10" key="1">
    <citation type="submission" date="2021-04" db="EMBL/GenBank/DDBJ databases">
        <title>Whole genome sequence of Jiella sp. KSK16Y-1.</title>
        <authorList>
            <person name="Tuo L."/>
        </authorList>
    </citation>
    <scope>NUCLEOTIDE SEQUENCE [LARGE SCALE GENOMIC DNA]</scope>
    <source>
        <strain evidence="9 10">KSK16Y-1</strain>
    </source>
</reference>
<dbReference type="RefSeq" id="WP_209595261.1">
    <property type="nucleotide sequence ID" value="NZ_JAGJCF010000010.1"/>
</dbReference>
<comment type="pathway">
    <text evidence="3 7">Carbohydrate degradation; pentose phosphate pathway; D-ribulose 5-phosphate from D-glucose 6-phosphate (oxidative stage): step 2/3.</text>
</comment>
<comment type="catalytic activity">
    <reaction evidence="1 7">
        <text>6-phospho-D-glucono-1,5-lactone + H2O = 6-phospho-D-gluconate + H(+)</text>
        <dbReference type="Rhea" id="RHEA:12556"/>
        <dbReference type="ChEBI" id="CHEBI:15377"/>
        <dbReference type="ChEBI" id="CHEBI:15378"/>
        <dbReference type="ChEBI" id="CHEBI:57955"/>
        <dbReference type="ChEBI" id="CHEBI:58759"/>
        <dbReference type="EC" id="3.1.1.31"/>
    </reaction>
</comment>
<evidence type="ECO:0000313" key="9">
    <source>
        <dbReference type="EMBL" id="MBP0616775.1"/>
    </source>
</evidence>
<evidence type="ECO:0000256" key="7">
    <source>
        <dbReference type="RuleBase" id="RU365095"/>
    </source>
</evidence>
<organism evidence="9 10">
    <name type="scientific">Jiella mangrovi</name>
    <dbReference type="NCBI Taxonomy" id="2821407"/>
    <lineage>
        <taxon>Bacteria</taxon>
        <taxon>Pseudomonadati</taxon>
        <taxon>Pseudomonadota</taxon>
        <taxon>Alphaproteobacteria</taxon>
        <taxon>Hyphomicrobiales</taxon>
        <taxon>Aurantimonadaceae</taxon>
        <taxon>Jiella</taxon>
    </lineage>
</organism>
<dbReference type="EC" id="3.1.1.31" evidence="5 7"/>
<dbReference type="InterPro" id="IPR005900">
    <property type="entry name" value="6-phosphogluconolactonase_DevB"/>
</dbReference>
<dbReference type="Proteomes" id="UP000678276">
    <property type="component" value="Unassembled WGS sequence"/>
</dbReference>
<dbReference type="EMBL" id="JAGJCF010000010">
    <property type="protein sequence ID" value="MBP0616775.1"/>
    <property type="molecule type" value="Genomic_DNA"/>
</dbReference>
<proteinExistence type="inferred from homology"/>
<name>A0ABS4BKT9_9HYPH</name>
<dbReference type="InterPro" id="IPR039104">
    <property type="entry name" value="6PGL"/>
</dbReference>
<evidence type="ECO:0000313" key="10">
    <source>
        <dbReference type="Proteomes" id="UP000678276"/>
    </source>
</evidence>